<keyword evidence="6" id="KW-1133">Transmembrane helix</keyword>
<dbReference type="InterPro" id="IPR027417">
    <property type="entry name" value="P-loop_NTPase"/>
</dbReference>
<keyword evidence="8" id="KW-0472">Membrane</keyword>
<proteinExistence type="inferred from homology"/>
<evidence type="ECO:0000313" key="10">
    <source>
        <dbReference type="EMBL" id="KAL1122458.1"/>
    </source>
</evidence>
<evidence type="ECO:0000256" key="6">
    <source>
        <dbReference type="ARBA" id="ARBA00022989"/>
    </source>
</evidence>
<accession>A0ABD0YMW2</accession>
<comment type="similarity">
    <text evidence="2">Belongs to the galactose-3-O-sulfotransferase family.</text>
</comment>
<dbReference type="PANTHER" id="PTHR14647">
    <property type="entry name" value="GALACTOSE-3-O-SULFOTRANSFERASE"/>
    <property type="match status" value="1"/>
</dbReference>
<dbReference type="Proteomes" id="UP001558652">
    <property type="component" value="Unassembled WGS sequence"/>
</dbReference>
<evidence type="ECO:0000256" key="3">
    <source>
        <dbReference type="ARBA" id="ARBA00022679"/>
    </source>
</evidence>
<organism evidence="10 11">
    <name type="scientific">Ranatra chinensis</name>
    <dbReference type="NCBI Taxonomy" id="642074"/>
    <lineage>
        <taxon>Eukaryota</taxon>
        <taxon>Metazoa</taxon>
        <taxon>Ecdysozoa</taxon>
        <taxon>Arthropoda</taxon>
        <taxon>Hexapoda</taxon>
        <taxon>Insecta</taxon>
        <taxon>Pterygota</taxon>
        <taxon>Neoptera</taxon>
        <taxon>Paraneoptera</taxon>
        <taxon>Hemiptera</taxon>
        <taxon>Heteroptera</taxon>
        <taxon>Panheteroptera</taxon>
        <taxon>Nepomorpha</taxon>
        <taxon>Nepidae</taxon>
        <taxon>Ranatrinae</taxon>
        <taxon>Ranatra</taxon>
    </lineage>
</organism>
<keyword evidence="11" id="KW-1185">Reference proteome</keyword>
<dbReference type="EMBL" id="JBFDAA010000013">
    <property type="protein sequence ID" value="KAL1122458.1"/>
    <property type="molecule type" value="Genomic_DNA"/>
</dbReference>
<dbReference type="AlphaFoldDB" id="A0ABD0YMW2"/>
<dbReference type="Gene3D" id="3.40.50.300">
    <property type="entry name" value="P-loop containing nucleotide triphosphate hydrolases"/>
    <property type="match status" value="1"/>
</dbReference>
<comment type="subcellular location">
    <subcellularLocation>
        <location evidence="1">Golgi apparatus membrane</location>
        <topology evidence="1">Single-pass type II membrane protein</topology>
    </subcellularLocation>
</comment>
<name>A0ABD0YMW2_9HEMI</name>
<dbReference type="PANTHER" id="PTHR14647:SF87">
    <property type="entry name" value="PUTATIVE-RELATED"/>
    <property type="match status" value="1"/>
</dbReference>
<dbReference type="GO" id="GO:0008146">
    <property type="term" value="F:sulfotransferase activity"/>
    <property type="evidence" value="ECO:0007669"/>
    <property type="project" value="UniProtKB-ARBA"/>
</dbReference>
<keyword evidence="4" id="KW-0812">Transmembrane</keyword>
<evidence type="ECO:0000313" key="11">
    <source>
        <dbReference type="Proteomes" id="UP001558652"/>
    </source>
</evidence>
<sequence>MRFGYRRGLDFVLPSTNNYLGNPQHFVETMVPQELASPDGRYSIFTHHTRYNRTAVRRVMRPGAKFVTILRDPPDLFESLFSYYHLDKALGQLTLDKLLEDPDNTMLLQRRFSKRIGFNQMSWDLGVEPEDFNDEKKIDALLRTVEEDFDLVMISEHFPTSLVLLADMMGWPLTDVAYFSLNSRPNRAKLRLTEAQRATLAHLNAADSRLYEYFYAKFRKRVFNYGPERMTRDVQELLLLNSRLMSRCLYKKKVGYGQTMALESVGVSDDFDCRYAVKEELQFTEEIRSSQRSRMAQLNRLRALLSNQTADPGR</sequence>
<keyword evidence="7" id="KW-0333">Golgi apparatus</keyword>
<keyword evidence="3" id="KW-0808">Transferase</keyword>
<evidence type="ECO:0000256" key="1">
    <source>
        <dbReference type="ARBA" id="ARBA00004323"/>
    </source>
</evidence>
<dbReference type="InterPro" id="IPR009729">
    <property type="entry name" value="Gal-3-0_sulfotransfrase"/>
</dbReference>
<dbReference type="Pfam" id="PF06990">
    <property type="entry name" value="Gal-3-0_sulfotr"/>
    <property type="match status" value="1"/>
</dbReference>
<evidence type="ECO:0000256" key="4">
    <source>
        <dbReference type="ARBA" id="ARBA00022692"/>
    </source>
</evidence>
<keyword evidence="5" id="KW-0735">Signal-anchor</keyword>
<gene>
    <name evidence="10" type="ORF">AAG570_002789</name>
</gene>
<keyword evidence="9" id="KW-0325">Glycoprotein</keyword>
<evidence type="ECO:0000256" key="5">
    <source>
        <dbReference type="ARBA" id="ARBA00022968"/>
    </source>
</evidence>
<evidence type="ECO:0000256" key="9">
    <source>
        <dbReference type="ARBA" id="ARBA00023180"/>
    </source>
</evidence>
<reference evidence="10 11" key="1">
    <citation type="submission" date="2024-07" db="EMBL/GenBank/DDBJ databases">
        <title>Chromosome-level genome assembly of the water stick insect Ranatra chinensis (Heteroptera: Nepidae).</title>
        <authorList>
            <person name="Liu X."/>
        </authorList>
    </citation>
    <scope>NUCLEOTIDE SEQUENCE [LARGE SCALE GENOMIC DNA]</scope>
    <source>
        <strain evidence="10">Cailab_2021Rc</strain>
        <tissue evidence="10">Muscle</tissue>
    </source>
</reference>
<evidence type="ECO:0008006" key="12">
    <source>
        <dbReference type="Google" id="ProtNLM"/>
    </source>
</evidence>
<dbReference type="SUPFAM" id="SSF52540">
    <property type="entry name" value="P-loop containing nucleoside triphosphate hydrolases"/>
    <property type="match status" value="1"/>
</dbReference>
<evidence type="ECO:0000256" key="2">
    <source>
        <dbReference type="ARBA" id="ARBA00008124"/>
    </source>
</evidence>
<evidence type="ECO:0000256" key="7">
    <source>
        <dbReference type="ARBA" id="ARBA00023034"/>
    </source>
</evidence>
<dbReference type="GO" id="GO:0000139">
    <property type="term" value="C:Golgi membrane"/>
    <property type="evidence" value="ECO:0007669"/>
    <property type="project" value="UniProtKB-SubCell"/>
</dbReference>
<evidence type="ECO:0000256" key="8">
    <source>
        <dbReference type="ARBA" id="ARBA00023136"/>
    </source>
</evidence>
<protein>
    <recommendedName>
        <fullName evidence="12">Galactosylceramide sulfotransferase</fullName>
    </recommendedName>
</protein>
<comment type="caution">
    <text evidence="10">The sequence shown here is derived from an EMBL/GenBank/DDBJ whole genome shotgun (WGS) entry which is preliminary data.</text>
</comment>